<dbReference type="Pfam" id="PF13279">
    <property type="entry name" value="4HBT_2"/>
    <property type="match status" value="1"/>
</dbReference>
<organism evidence="1 2">
    <name type="scientific">Staphylococcus epidermidis (strain ATCC 12228 / FDA PCI 1200)</name>
    <dbReference type="NCBI Taxonomy" id="176280"/>
    <lineage>
        <taxon>Bacteria</taxon>
        <taxon>Bacillati</taxon>
        <taxon>Bacillota</taxon>
        <taxon>Bacilli</taxon>
        <taxon>Bacillales</taxon>
        <taxon>Staphylococcaceae</taxon>
        <taxon>Staphylococcus</taxon>
    </lineage>
</organism>
<dbReference type="AlphaFoldDB" id="A0A0H2VH27"/>
<evidence type="ECO:0000313" key="2">
    <source>
        <dbReference type="Proteomes" id="UP000001411"/>
    </source>
</evidence>
<sequence>MMNQQYVFHTKVHRDWVDHNGHLNDAMYNRIFSDTTDDWLGHLGLTINAIQSYQYTVFTLENHVMFLNEMKENEDVIVKVHLHDYDSKRLHVLMEMFNADDDLCATYEVMLMGIDTTSGRPSAFPNDILNNIEHYYNIENVEMTSQYIGHRIGIKKKPKSKE</sequence>
<dbReference type="PATRIC" id="fig|176280.10.peg.200"/>
<dbReference type="CDD" id="cd00586">
    <property type="entry name" value="4HBT"/>
    <property type="match status" value="1"/>
</dbReference>
<dbReference type="Proteomes" id="UP000001411">
    <property type="component" value="Chromosome"/>
</dbReference>
<gene>
    <name evidence="1" type="ordered locus">SE_0221</name>
</gene>
<name>A0A0H2VH27_STAES</name>
<dbReference type="Gene3D" id="3.10.129.10">
    <property type="entry name" value="Hotdog Thioesterase"/>
    <property type="match status" value="1"/>
</dbReference>
<dbReference type="HOGENOM" id="CLU_101141_6_0_9"/>
<dbReference type="eggNOG" id="COG0824">
    <property type="taxonomic scope" value="Bacteria"/>
</dbReference>
<dbReference type="PANTHER" id="PTHR31793:SF2">
    <property type="entry name" value="BLR1345 PROTEIN"/>
    <property type="match status" value="1"/>
</dbReference>
<dbReference type="OrthoDB" id="6117985at2"/>
<dbReference type="SMR" id="A0A0H2VH27"/>
<evidence type="ECO:0000313" key="1">
    <source>
        <dbReference type="EMBL" id="AAO03818.1"/>
    </source>
</evidence>
<dbReference type="KEGG" id="sep:SE_0221"/>
<proteinExistence type="predicted"/>
<dbReference type="InterPro" id="IPR050563">
    <property type="entry name" value="4-hydroxybenzoyl-CoA_TE"/>
</dbReference>
<dbReference type="GO" id="GO:0047617">
    <property type="term" value="F:fatty acyl-CoA hydrolase activity"/>
    <property type="evidence" value="ECO:0007669"/>
    <property type="project" value="TreeGrafter"/>
</dbReference>
<protein>
    <recommendedName>
        <fullName evidence="3">Thioesterase</fullName>
    </recommendedName>
</protein>
<dbReference type="SUPFAM" id="SSF54637">
    <property type="entry name" value="Thioesterase/thiol ester dehydrase-isomerase"/>
    <property type="match status" value="1"/>
</dbReference>
<reference evidence="1 2" key="1">
    <citation type="journal article" date="2003" name="Mol. Microbiol.">
        <title>Genome-based analysis of virulence genes in a non-biofilm-forming Staphylococcus epidermidis strain (ATCC 12228).</title>
        <authorList>
            <person name="Zhang Y.Q."/>
            <person name="Ren S.X."/>
            <person name="Li H.L."/>
            <person name="Wang Y.X."/>
            <person name="Fu G."/>
            <person name="Yang J."/>
            <person name="Qin Z.Q."/>
            <person name="Miao Y.G."/>
            <person name="Wang W.Y."/>
            <person name="Chen R.S."/>
            <person name="Shen Y."/>
            <person name="Chen Z."/>
            <person name="Yuan Z.H."/>
            <person name="Zhao G.P."/>
            <person name="Qu D."/>
            <person name="Danchin A."/>
            <person name="Wen Y.M."/>
        </authorList>
    </citation>
    <scope>NUCLEOTIDE SEQUENCE [LARGE SCALE GENOMIC DNA]</scope>
    <source>
        <strain evidence="2">ATCC 12228 / FDA PCI 1200</strain>
    </source>
</reference>
<accession>A0A0H2VH27</accession>
<dbReference type="RefSeq" id="WP_002470538.1">
    <property type="nucleotide sequence ID" value="NC_004461.1"/>
</dbReference>
<evidence type="ECO:0008006" key="3">
    <source>
        <dbReference type="Google" id="ProtNLM"/>
    </source>
</evidence>
<dbReference type="InterPro" id="IPR029069">
    <property type="entry name" value="HotDog_dom_sf"/>
</dbReference>
<dbReference type="PANTHER" id="PTHR31793">
    <property type="entry name" value="4-HYDROXYBENZOYL-COA THIOESTERASE FAMILY MEMBER"/>
    <property type="match status" value="1"/>
</dbReference>
<dbReference type="EMBL" id="AE015929">
    <property type="protein sequence ID" value="AAO03818.1"/>
    <property type="molecule type" value="Genomic_DNA"/>
</dbReference>